<accession>A0A0C1E712</accession>
<evidence type="ECO:0000313" key="2">
    <source>
        <dbReference type="EMBL" id="KIA75908.1"/>
    </source>
</evidence>
<reference evidence="2 3" key="1">
    <citation type="submission" date="2014-11" db="EMBL/GenBank/DDBJ databases">
        <title>Genomics derived discovery of secondary metabolites biosynthetic gene clusters in Aspergillus ustus.</title>
        <authorList>
            <person name="Pi B."/>
            <person name="Dai F."/>
            <person name="Song X."/>
            <person name="Zhu C."/>
            <person name="Li H."/>
            <person name="Yu D."/>
        </authorList>
    </citation>
    <scope>NUCLEOTIDE SEQUENCE [LARGE SCALE GENOMIC DNA]</scope>
    <source>
        <strain evidence="2 3">3.3904</strain>
    </source>
</reference>
<feature type="region of interest" description="Disordered" evidence="1">
    <location>
        <begin position="1"/>
        <end position="41"/>
    </location>
</feature>
<proteinExistence type="predicted"/>
<dbReference type="Gene3D" id="3.40.50.720">
    <property type="entry name" value="NAD(P)-binding Rossmann-like Domain"/>
    <property type="match status" value="1"/>
</dbReference>
<name>A0A0C1E712_ASPUT</name>
<dbReference type="AlphaFoldDB" id="A0A0C1E712"/>
<gene>
    <name evidence="2" type="ORF">HK57_00313</name>
</gene>
<comment type="caution">
    <text evidence="2">The sequence shown here is derived from an EMBL/GenBank/DDBJ whole genome shotgun (WGS) entry which is preliminary data.</text>
</comment>
<organism evidence="2 3">
    <name type="scientific">Aspergillus ustus</name>
    <dbReference type="NCBI Taxonomy" id="40382"/>
    <lineage>
        <taxon>Eukaryota</taxon>
        <taxon>Fungi</taxon>
        <taxon>Dikarya</taxon>
        <taxon>Ascomycota</taxon>
        <taxon>Pezizomycotina</taxon>
        <taxon>Eurotiomycetes</taxon>
        <taxon>Eurotiomycetidae</taxon>
        <taxon>Eurotiales</taxon>
        <taxon>Aspergillaceae</taxon>
        <taxon>Aspergillus</taxon>
        <taxon>Aspergillus subgen. Nidulantes</taxon>
    </lineage>
</organism>
<sequence length="316" mass="35172">MSRGLSALHSLLPTVEKKKAKKPRPLHTIGTSKKNPIRQDEPPIQCRYNTHAHVHIPINPSPSSRASTRFLLSLRRRRPRRPARLPRSRAHLPGTLPRPIKARHLRAQYPSTLIVHRGNAHNVTDVLACLTVPNSSVRQLVSAITFTIGNKPDLKKMGEGDPLVCQKGMAVLLEALSVLRRDWGVHGQPLLCVVSTTGISETRDIPLLFYPLYHTLLAVPHRDKKVMEGLLVASGERFVLVRPSLLWDGERRKGKGKGNGVVRVGIADARTGVVERKEVGYTISREAVGGWMFEHLILRAGEKGLVFEEKAVSLTW</sequence>
<feature type="compositionally biased region" description="Basic residues" evidence="1">
    <location>
        <begin position="76"/>
        <end position="90"/>
    </location>
</feature>
<dbReference type="EMBL" id="JOMC01000026">
    <property type="protein sequence ID" value="KIA75908.1"/>
    <property type="molecule type" value="Genomic_DNA"/>
</dbReference>
<protein>
    <recommendedName>
        <fullName evidence="4">NAD(P)-binding domain-containing protein</fullName>
    </recommendedName>
</protein>
<keyword evidence="3" id="KW-1185">Reference proteome</keyword>
<evidence type="ECO:0008006" key="4">
    <source>
        <dbReference type="Google" id="ProtNLM"/>
    </source>
</evidence>
<evidence type="ECO:0000313" key="3">
    <source>
        <dbReference type="Proteomes" id="UP000053475"/>
    </source>
</evidence>
<evidence type="ECO:0000256" key="1">
    <source>
        <dbReference type="SAM" id="MobiDB-lite"/>
    </source>
</evidence>
<dbReference type="Proteomes" id="UP000053475">
    <property type="component" value="Unassembled WGS sequence"/>
</dbReference>
<feature type="region of interest" description="Disordered" evidence="1">
    <location>
        <begin position="76"/>
        <end position="96"/>
    </location>
</feature>